<evidence type="ECO:0000313" key="9">
    <source>
        <dbReference type="EMBL" id="OHA75751.1"/>
    </source>
</evidence>
<dbReference type="EC" id="3.4.11.18" evidence="6 7"/>
<dbReference type="HAMAP" id="MF_01974">
    <property type="entry name" value="MetAP_1"/>
    <property type="match status" value="1"/>
</dbReference>
<dbReference type="PANTHER" id="PTHR43330">
    <property type="entry name" value="METHIONINE AMINOPEPTIDASE"/>
    <property type="match status" value="1"/>
</dbReference>
<evidence type="ECO:0000259" key="8">
    <source>
        <dbReference type="Pfam" id="PF00557"/>
    </source>
</evidence>
<name>A0A1G2RUL8_9BACT</name>
<feature type="binding site" evidence="6">
    <location>
        <position position="202"/>
    </location>
    <ligand>
        <name>a divalent metal cation</name>
        <dbReference type="ChEBI" id="CHEBI:60240"/>
        <label>2</label>
        <note>catalytic</note>
    </ligand>
</feature>
<dbReference type="GO" id="GO:0005829">
    <property type="term" value="C:cytosol"/>
    <property type="evidence" value="ECO:0007669"/>
    <property type="project" value="TreeGrafter"/>
</dbReference>
<dbReference type="InterPro" id="IPR002467">
    <property type="entry name" value="Pept_M24A_MAP1"/>
</dbReference>
<evidence type="ECO:0000256" key="1">
    <source>
        <dbReference type="ARBA" id="ARBA00002521"/>
    </source>
</evidence>
<keyword evidence="4 6" id="KW-0479">Metal-binding</keyword>
<comment type="similarity">
    <text evidence="6">Belongs to the peptidase M24A family. Methionine aminopeptidase type 1 subfamily.</text>
</comment>
<dbReference type="GO" id="GO:0006508">
    <property type="term" value="P:proteolysis"/>
    <property type="evidence" value="ECO:0007669"/>
    <property type="project" value="UniProtKB-KW"/>
</dbReference>
<dbReference type="GO" id="GO:0004239">
    <property type="term" value="F:initiator methionyl aminopeptidase activity"/>
    <property type="evidence" value="ECO:0007669"/>
    <property type="project" value="UniProtKB-UniRule"/>
</dbReference>
<dbReference type="PANTHER" id="PTHR43330:SF27">
    <property type="entry name" value="METHIONINE AMINOPEPTIDASE"/>
    <property type="match status" value="1"/>
</dbReference>
<dbReference type="Proteomes" id="UP000178222">
    <property type="component" value="Unassembled WGS sequence"/>
</dbReference>
<feature type="binding site" evidence="6">
    <location>
        <position position="169"/>
    </location>
    <ligand>
        <name>a divalent metal cation</name>
        <dbReference type="ChEBI" id="CHEBI:60240"/>
        <label>2</label>
        <note>catalytic</note>
    </ligand>
</feature>
<proteinExistence type="inferred from homology"/>
<feature type="binding site" evidence="6">
    <location>
        <position position="233"/>
    </location>
    <ligand>
        <name>a divalent metal cation</name>
        <dbReference type="ChEBI" id="CHEBI:60240"/>
        <label>1</label>
    </ligand>
</feature>
<feature type="binding site" evidence="6">
    <location>
        <position position="106"/>
    </location>
    <ligand>
        <name>a divalent metal cation</name>
        <dbReference type="ChEBI" id="CHEBI:60240"/>
        <label>1</label>
    </ligand>
</feature>
<evidence type="ECO:0000256" key="6">
    <source>
        <dbReference type="HAMAP-Rule" id="MF_01974"/>
    </source>
</evidence>
<keyword evidence="2 6" id="KW-0031">Aminopeptidase</keyword>
<evidence type="ECO:0000256" key="4">
    <source>
        <dbReference type="ARBA" id="ARBA00022723"/>
    </source>
</evidence>
<dbReference type="InterPro" id="IPR036005">
    <property type="entry name" value="Creatinase/aminopeptidase-like"/>
</dbReference>
<comment type="function">
    <text evidence="1 6">Removes the N-terminal methionine from nascent proteins. The N-terminal methionine is often cleaved when the second residue in the primary sequence is small and uncharged (Met-Ala-, Cys, Gly, Pro, Ser, Thr, or Val). Requires deformylation of the N(alpha)-formylated initiator methionine before it can be hydrolyzed.</text>
</comment>
<feature type="domain" description="Peptidase M24" evidence="8">
    <location>
        <begin position="12"/>
        <end position="240"/>
    </location>
</feature>
<feature type="binding site" evidence="6">
    <location>
        <position position="77"/>
    </location>
    <ligand>
        <name>substrate</name>
    </ligand>
</feature>
<dbReference type="InterPro" id="IPR000994">
    <property type="entry name" value="Pept_M24"/>
</dbReference>
<evidence type="ECO:0000313" key="10">
    <source>
        <dbReference type="Proteomes" id="UP000178222"/>
    </source>
</evidence>
<feature type="binding site" evidence="6">
    <location>
        <position position="106"/>
    </location>
    <ligand>
        <name>a divalent metal cation</name>
        <dbReference type="ChEBI" id="CHEBI:60240"/>
        <label>2</label>
        <note>catalytic</note>
    </ligand>
</feature>
<organism evidence="9 10">
    <name type="scientific">Candidatus Wildermuthbacteria bacterium RIFCSPLOWO2_02_FULL_47_9c</name>
    <dbReference type="NCBI Taxonomy" id="1802466"/>
    <lineage>
        <taxon>Bacteria</taxon>
        <taxon>Candidatus Wildermuthiibacteriota</taxon>
    </lineage>
</organism>
<dbReference type="EMBL" id="MHUL01000051">
    <property type="protein sequence ID" value="OHA75751.1"/>
    <property type="molecule type" value="Genomic_DNA"/>
</dbReference>
<reference evidence="9 10" key="1">
    <citation type="journal article" date="2016" name="Nat. Commun.">
        <title>Thousands of microbial genomes shed light on interconnected biogeochemical processes in an aquifer system.</title>
        <authorList>
            <person name="Anantharaman K."/>
            <person name="Brown C.T."/>
            <person name="Hug L.A."/>
            <person name="Sharon I."/>
            <person name="Castelle C.J."/>
            <person name="Probst A.J."/>
            <person name="Thomas B.C."/>
            <person name="Singh A."/>
            <person name="Wilkins M.J."/>
            <person name="Karaoz U."/>
            <person name="Brodie E.L."/>
            <person name="Williams K.H."/>
            <person name="Hubbard S.S."/>
            <person name="Banfield J.F."/>
        </authorList>
    </citation>
    <scope>NUCLEOTIDE SEQUENCE [LARGE SCALE GENOMIC DNA]</scope>
</reference>
<comment type="catalytic activity">
    <reaction evidence="6 7">
        <text>Release of N-terminal amino acids, preferentially methionine, from peptides and arylamides.</text>
        <dbReference type="EC" id="3.4.11.18"/>
    </reaction>
</comment>
<keyword evidence="3 6" id="KW-0645">Protease</keyword>
<gene>
    <name evidence="6" type="primary">map</name>
    <name evidence="9" type="ORF">A3J30_02345</name>
</gene>
<dbReference type="GO" id="GO:0046872">
    <property type="term" value="F:metal ion binding"/>
    <property type="evidence" value="ECO:0007669"/>
    <property type="project" value="UniProtKB-UniRule"/>
</dbReference>
<comment type="subunit">
    <text evidence="6">Monomer.</text>
</comment>
<comment type="caution">
    <text evidence="9">The sequence shown here is derived from an EMBL/GenBank/DDBJ whole genome shotgun (WGS) entry which is preliminary data.</text>
</comment>
<feature type="binding site" evidence="6">
    <location>
        <position position="176"/>
    </location>
    <ligand>
        <name>substrate</name>
    </ligand>
</feature>
<dbReference type="PRINTS" id="PR00599">
    <property type="entry name" value="MAPEPTIDASE"/>
</dbReference>
<keyword evidence="5 6" id="KW-0378">Hydrolase</keyword>
<evidence type="ECO:0000256" key="2">
    <source>
        <dbReference type="ARBA" id="ARBA00022438"/>
    </source>
</evidence>
<accession>A0A1G2RUL8</accession>
<evidence type="ECO:0000256" key="7">
    <source>
        <dbReference type="RuleBase" id="RU003653"/>
    </source>
</evidence>
<evidence type="ECO:0000256" key="5">
    <source>
        <dbReference type="ARBA" id="ARBA00022801"/>
    </source>
</evidence>
<dbReference type="NCBIfam" id="TIGR00500">
    <property type="entry name" value="met_pdase_I"/>
    <property type="match status" value="1"/>
</dbReference>
<dbReference type="AlphaFoldDB" id="A0A1G2RUL8"/>
<sequence>MISVKSAGEIAIMREGGRILAQVLEELMGGVRPGMSTLELDKSAEEKIRKAGAKPAFLHYQGFPNTLCASLNNEVVHAIPSDKKILKEGDILSLDLGLMYKGYYSDIARTVPVGKISKEATRLVEVTKKALQLGTAKARPGATLGDIGYEIQRFVESEGFSVVRELCGHGIGKELHEEPQVLNFGERKIGLVLKEGMVLSIEPMVTAGEWNVKLAKDGQTYLTRDGSLAAHFEDTVAITAQGPEVLTRLK</sequence>
<protein>
    <recommendedName>
        <fullName evidence="6 7">Methionine aminopeptidase</fullName>
        <shortName evidence="6">MAP</shortName>
        <shortName evidence="6">MetAP</shortName>
        <ecNumber evidence="6 7">3.4.11.18</ecNumber>
    </recommendedName>
    <alternativeName>
        <fullName evidence="6">Peptidase M</fullName>
    </alternativeName>
</protein>
<feature type="binding site" evidence="6">
    <location>
        <position position="95"/>
    </location>
    <ligand>
        <name>a divalent metal cation</name>
        <dbReference type="ChEBI" id="CHEBI:60240"/>
        <label>1</label>
    </ligand>
</feature>
<dbReference type="Pfam" id="PF00557">
    <property type="entry name" value="Peptidase_M24"/>
    <property type="match status" value="1"/>
</dbReference>
<dbReference type="GO" id="GO:0070006">
    <property type="term" value="F:metalloaminopeptidase activity"/>
    <property type="evidence" value="ECO:0007669"/>
    <property type="project" value="UniProtKB-UniRule"/>
</dbReference>
<evidence type="ECO:0000256" key="3">
    <source>
        <dbReference type="ARBA" id="ARBA00022670"/>
    </source>
</evidence>
<comment type="cofactor">
    <cofactor evidence="6">
        <name>Co(2+)</name>
        <dbReference type="ChEBI" id="CHEBI:48828"/>
    </cofactor>
    <cofactor evidence="6">
        <name>Zn(2+)</name>
        <dbReference type="ChEBI" id="CHEBI:29105"/>
    </cofactor>
    <cofactor evidence="6">
        <name>Mn(2+)</name>
        <dbReference type="ChEBI" id="CHEBI:29035"/>
    </cofactor>
    <cofactor evidence="6">
        <name>Fe(2+)</name>
        <dbReference type="ChEBI" id="CHEBI:29033"/>
    </cofactor>
    <text evidence="6">Binds 2 divalent metal cations per subunit. Has a high-affinity and a low affinity metal-binding site. The true nature of the physiological cofactor is under debate. The enzyme is active with cobalt, zinc, manganese or divalent iron ions. Most likely, methionine aminopeptidases function as mononuclear Fe(2+)-metalloproteases under physiological conditions, and the catalytically relevant metal-binding site has been assigned to the histidine-containing high-affinity site.</text>
</comment>
<feature type="binding site" evidence="6">
    <location>
        <position position="233"/>
    </location>
    <ligand>
        <name>a divalent metal cation</name>
        <dbReference type="ChEBI" id="CHEBI:60240"/>
        <label>2</label>
        <note>catalytic</note>
    </ligand>
</feature>
<dbReference type="CDD" id="cd01086">
    <property type="entry name" value="MetAP1"/>
    <property type="match status" value="1"/>
</dbReference>
<dbReference type="InterPro" id="IPR001714">
    <property type="entry name" value="Pept_M24_MAP"/>
</dbReference>
<dbReference type="Gene3D" id="3.90.230.10">
    <property type="entry name" value="Creatinase/methionine aminopeptidase superfamily"/>
    <property type="match status" value="1"/>
</dbReference>
<dbReference type="SUPFAM" id="SSF55920">
    <property type="entry name" value="Creatinase/aminopeptidase"/>
    <property type="match status" value="1"/>
</dbReference>